<keyword evidence="1" id="KW-0472">Membrane</keyword>
<reference evidence="2 3" key="1">
    <citation type="submission" date="2016-10" db="EMBL/GenBank/DDBJ databases">
        <authorList>
            <person name="de Groot N.N."/>
        </authorList>
    </citation>
    <scope>NUCLEOTIDE SEQUENCE [LARGE SCALE GENOMIC DNA]</scope>
    <source>
        <strain evidence="2 3">DSM 25584</strain>
    </source>
</reference>
<protein>
    <submittedName>
        <fullName evidence="2">Uncharacterized protein</fullName>
    </submittedName>
</protein>
<keyword evidence="1" id="KW-1133">Transmembrane helix</keyword>
<evidence type="ECO:0000313" key="2">
    <source>
        <dbReference type="EMBL" id="SDF41616.1"/>
    </source>
</evidence>
<keyword evidence="1" id="KW-0812">Transmembrane</keyword>
<gene>
    <name evidence="2" type="ORF">SAMN05216241_10124</name>
</gene>
<name>A0A1G7KWZ8_9PROT</name>
<evidence type="ECO:0000256" key="1">
    <source>
        <dbReference type="SAM" id="Phobius"/>
    </source>
</evidence>
<keyword evidence="3" id="KW-1185">Reference proteome</keyword>
<sequence>MWGRRPVSIPLLRLAGTLSAVAAAILLVAAVAVFTGGSVGWGAAGVPLGIVFVAAAVVVAFAAAMLFGFATNLDLLHAIREQLRGRRF</sequence>
<evidence type="ECO:0000313" key="3">
    <source>
        <dbReference type="Proteomes" id="UP000199415"/>
    </source>
</evidence>
<feature type="transmembrane region" description="Helical" evidence="1">
    <location>
        <begin position="12"/>
        <end position="34"/>
    </location>
</feature>
<feature type="transmembrane region" description="Helical" evidence="1">
    <location>
        <begin position="46"/>
        <end position="70"/>
    </location>
</feature>
<proteinExistence type="predicted"/>
<dbReference type="EMBL" id="FNCE01000001">
    <property type="protein sequence ID" value="SDF41616.1"/>
    <property type="molecule type" value="Genomic_DNA"/>
</dbReference>
<dbReference type="Proteomes" id="UP000199415">
    <property type="component" value="Unassembled WGS sequence"/>
</dbReference>
<accession>A0A1G7KWZ8</accession>
<dbReference type="RefSeq" id="WP_143006091.1">
    <property type="nucleotide sequence ID" value="NZ_FNCE01000001.1"/>
</dbReference>
<dbReference type="AlphaFoldDB" id="A0A1G7KWZ8"/>
<organism evidence="2 3">
    <name type="scientific">Limimonas halophila</name>
    <dbReference type="NCBI Taxonomy" id="1082479"/>
    <lineage>
        <taxon>Bacteria</taxon>
        <taxon>Pseudomonadati</taxon>
        <taxon>Pseudomonadota</taxon>
        <taxon>Alphaproteobacteria</taxon>
        <taxon>Rhodospirillales</taxon>
        <taxon>Rhodovibrionaceae</taxon>
        <taxon>Limimonas</taxon>
    </lineage>
</organism>